<dbReference type="InterPro" id="IPR013530">
    <property type="entry name" value="PAD_C"/>
</dbReference>
<feature type="chain" id="PRO_5040183048" evidence="2">
    <location>
        <begin position="19"/>
        <end position="609"/>
    </location>
</feature>
<evidence type="ECO:0000256" key="1">
    <source>
        <dbReference type="SAM" id="MobiDB-lite"/>
    </source>
</evidence>
<accession>A0A9P8SHY4</accession>
<comment type="caution">
    <text evidence="4">The sequence shown here is derived from an EMBL/GenBank/DDBJ whole genome shotgun (WGS) entry which is preliminary data.</text>
</comment>
<feature type="region of interest" description="Disordered" evidence="1">
    <location>
        <begin position="473"/>
        <end position="494"/>
    </location>
</feature>
<dbReference type="Gene3D" id="3.75.10.10">
    <property type="entry name" value="L-arginine/glycine Amidinotransferase, Chain A"/>
    <property type="match status" value="1"/>
</dbReference>
<name>A0A9P8SHY4_9HYPO</name>
<dbReference type="InterPro" id="IPR036556">
    <property type="entry name" value="PAD_central_sf"/>
</dbReference>
<reference evidence="4" key="1">
    <citation type="submission" date="2021-09" db="EMBL/GenBank/DDBJ databases">
        <title>A high-quality genome of the endoparasitic fungus Hirsutella rhossiliensis with a comparison of Hirsutella genomes reveals transposable elements contributing to genome size variation.</title>
        <authorList>
            <person name="Lin R."/>
            <person name="Jiao Y."/>
            <person name="Sun X."/>
            <person name="Ling J."/>
            <person name="Xie B."/>
            <person name="Cheng X."/>
        </authorList>
    </citation>
    <scope>NUCLEOTIDE SEQUENCE</scope>
    <source>
        <strain evidence="4">HR02</strain>
    </source>
</reference>
<keyword evidence="5" id="KW-1185">Reference proteome</keyword>
<feature type="domain" description="Protein-arginine deiminase C-terminal" evidence="3">
    <location>
        <begin position="204"/>
        <end position="577"/>
    </location>
</feature>
<dbReference type="OrthoDB" id="5102063at2759"/>
<dbReference type="InterPro" id="IPR004303">
    <property type="entry name" value="PAD"/>
</dbReference>
<dbReference type="Pfam" id="PF03068">
    <property type="entry name" value="PAD"/>
    <property type="match status" value="1"/>
</dbReference>
<evidence type="ECO:0000256" key="2">
    <source>
        <dbReference type="SAM" id="SignalP"/>
    </source>
</evidence>
<evidence type="ECO:0000259" key="3">
    <source>
        <dbReference type="Pfam" id="PF03068"/>
    </source>
</evidence>
<feature type="region of interest" description="Disordered" evidence="1">
    <location>
        <begin position="580"/>
        <end position="609"/>
    </location>
</feature>
<feature type="compositionally biased region" description="Acidic residues" evidence="1">
    <location>
        <begin position="484"/>
        <end position="493"/>
    </location>
</feature>
<feature type="signal peptide" evidence="2">
    <location>
        <begin position="1"/>
        <end position="18"/>
    </location>
</feature>
<organism evidence="4 5">
    <name type="scientific">Hirsutella rhossiliensis</name>
    <dbReference type="NCBI Taxonomy" id="111463"/>
    <lineage>
        <taxon>Eukaryota</taxon>
        <taxon>Fungi</taxon>
        <taxon>Dikarya</taxon>
        <taxon>Ascomycota</taxon>
        <taxon>Pezizomycotina</taxon>
        <taxon>Sordariomycetes</taxon>
        <taxon>Hypocreomycetidae</taxon>
        <taxon>Hypocreales</taxon>
        <taxon>Ophiocordycipitaceae</taxon>
        <taxon>Hirsutella</taxon>
    </lineage>
</organism>
<dbReference type="SUPFAM" id="SSF55909">
    <property type="entry name" value="Pentein"/>
    <property type="match status" value="1"/>
</dbReference>
<dbReference type="RefSeq" id="XP_044720799.1">
    <property type="nucleotide sequence ID" value="XM_044864267.1"/>
</dbReference>
<dbReference type="PANTHER" id="PTHR10837">
    <property type="entry name" value="PEPTIDYLARGININE DEIMINASE"/>
    <property type="match status" value="1"/>
</dbReference>
<dbReference type="AlphaFoldDB" id="A0A9P8SHY4"/>
<protein>
    <submittedName>
        <fullName evidence="4">Protein-arginine deiminase (PAD) domain-containing protein</fullName>
    </submittedName>
</protein>
<evidence type="ECO:0000313" key="4">
    <source>
        <dbReference type="EMBL" id="KAH0963286.1"/>
    </source>
</evidence>
<dbReference type="EMBL" id="JAIZPD010000005">
    <property type="protein sequence ID" value="KAH0963286.1"/>
    <property type="molecule type" value="Genomic_DNA"/>
</dbReference>
<dbReference type="GeneID" id="68354925"/>
<gene>
    <name evidence="4" type="ORF">HRG_05796</name>
</gene>
<evidence type="ECO:0000313" key="5">
    <source>
        <dbReference type="Proteomes" id="UP000824596"/>
    </source>
</evidence>
<dbReference type="GO" id="GO:0004668">
    <property type="term" value="F:protein-arginine deiminase activity"/>
    <property type="evidence" value="ECO:0007669"/>
    <property type="project" value="InterPro"/>
</dbReference>
<dbReference type="SUPFAM" id="SSF110083">
    <property type="entry name" value="Peptidylarginine deiminase Pad4, middle domain"/>
    <property type="match status" value="1"/>
</dbReference>
<dbReference type="Proteomes" id="UP000824596">
    <property type="component" value="Unassembled WGS sequence"/>
</dbReference>
<keyword evidence="2" id="KW-0732">Signal</keyword>
<proteinExistence type="predicted"/>
<dbReference type="GO" id="GO:0005737">
    <property type="term" value="C:cytoplasm"/>
    <property type="evidence" value="ECO:0007669"/>
    <property type="project" value="InterPro"/>
</dbReference>
<dbReference type="PANTHER" id="PTHR10837:SF8">
    <property type="entry name" value="PROTEIN-ARGININE DEIMINASE"/>
    <property type="match status" value="1"/>
</dbReference>
<sequence length="609" mass="66350">MKYWYSLVFASSAALVCALPQDTGSGAGDSPSVSEPFNVDIRADTNRDGKVDMEGTTDIEGKDTWTDERGALFLANIADPSGRCLTSSVKNDLESTKKLLNELPRPHWTNTPEEKELAGCHDASDDVQRAPQNMATIRTLPVKGLGASASGAISVSDDAARDLVRVFRPIGDSWEIVKSDTTFSAEDLAKGLELGVDARDTRRPNVQQAVAEIQKVLSEAQIHNPIITLDTLDPWAQDIFEPAYTSMPGPDGTVAIQILVDSAIIRDGGSNTFTYTSSRDFGVGTVQYYGRGNGQATLDSMGNIETIPPYEHKGKKYPAGRIVTGGDEATGNVAFITDFYRAQEVQSPLILDSTWLMVKHVDEFVQFLPVDTERRWCVMINDPKAGFELVKQAQKNGAGGDPVISKPEGVRQSIDSFLATDINTQARDIAAERIQKTIDVLKEETGVTDAEIFRVPALVSTYRITHAQTNFQESKLRRRQDNDSTIEEPEDPGNDIVMDTQLEAVVNGLVVNNSTYICPKPWGPVVNGKSIFEEAVQKVYGDLGYTVKFVDDWLFHQASGDLHCATNTLREASASWWGQDSIQQNGVSTNPAGAPQQPQSSGSATQQAP</sequence>
<dbReference type="GO" id="GO:0005509">
    <property type="term" value="F:calcium ion binding"/>
    <property type="evidence" value="ECO:0007669"/>
    <property type="project" value="InterPro"/>
</dbReference>